<comment type="caution">
    <text evidence="2">The sequence shown here is derived from an EMBL/GenBank/DDBJ whole genome shotgun (WGS) entry which is preliminary data.</text>
</comment>
<sequence>MNKAYKKNKTLRKRVLALGKKSLKNGAVRTTKQDDYEATALALDHSTATGHPAAEEAVREITPDDAGRELPRAKKWSQARSWHPGPFGGPLPSVRLPLGHSASATLAVPHVSTAPDRVKLQQHLQQRVRLEGGSRAAISALLVPPGQGFREGV</sequence>
<accession>A0AAV6TTZ5</accession>
<dbReference type="Proteomes" id="UP000827092">
    <property type="component" value="Unassembled WGS sequence"/>
</dbReference>
<proteinExistence type="predicted"/>
<organism evidence="2 3">
    <name type="scientific">Oedothorax gibbosus</name>
    <dbReference type="NCBI Taxonomy" id="931172"/>
    <lineage>
        <taxon>Eukaryota</taxon>
        <taxon>Metazoa</taxon>
        <taxon>Ecdysozoa</taxon>
        <taxon>Arthropoda</taxon>
        <taxon>Chelicerata</taxon>
        <taxon>Arachnida</taxon>
        <taxon>Araneae</taxon>
        <taxon>Araneomorphae</taxon>
        <taxon>Entelegynae</taxon>
        <taxon>Araneoidea</taxon>
        <taxon>Linyphiidae</taxon>
        <taxon>Erigoninae</taxon>
        <taxon>Oedothorax</taxon>
    </lineage>
</organism>
<dbReference type="EMBL" id="JAFNEN010001108">
    <property type="protein sequence ID" value="KAG8174939.1"/>
    <property type="molecule type" value="Genomic_DNA"/>
</dbReference>
<evidence type="ECO:0000313" key="3">
    <source>
        <dbReference type="Proteomes" id="UP000827092"/>
    </source>
</evidence>
<name>A0AAV6TTZ5_9ARAC</name>
<protein>
    <submittedName>
        <fullName evidence="2">Uncharacterized protein</fullName>
    </submittedName>
</protein>
<dbReference type="AlphaFoldDB" id="A0AAV6TTZ5"/>
<evidence type="ECO:0000313" key="2">
    <source>
        <dbReference type="EMBL" id="KAG8174939.1"/>
    </source>
</evidence>
<gene>
    <name evidence="2" type="ORF">JTE90_001711</name>
</gene>
<feature type="region of interest" description="Disordered" evidence="1">
    <location>
        <begin position="64"/>
        <end position="88"/>
    </location>
</feature>
<evidence type="ECO:0000256" key="1">
    <source>
        <dbReference type="SAM" id="MobiDB-lite"/>
    </source>
</evidence>
<keyword evidence="3" id="KW-1185">Reference proteome</keyword>
<reference evidence="2 3" key="1">
    <citation type="journal article" date="2022" name="Nat. Ecol. Evol.">
        <title>A masculinizing supergene underlies an exaggerated male reproductive morph in a spider.</title>
        <authorList>
            <person name="Hendrickx F."/>
            <person name="De Corte Z."/>
            <person name="Sonet G."/>
            <person name="Van Belleghem S.M."/>
            <person name="Kostlbacher S."/>
            <person name="Vangestel C."/>
        </authorList>
    </citation>
    <scope>NUCLEOTIDE SEQUENCE [LARGE SCALE GENOMIC DNA]</scope>
    <source>
        <strain evidence="2">W744_W776</strain>
    </source>
</reference>